<sequence length="82" mass="9192">MTRAKIEHFALVQVPRRAAAELFAAGKVFLENHLVRLGHMGRFIIHLGGLVAPSDQHVTVIQHVRPDALVGIILFYRAHLHI</sequence>
<gene>
    <name evidence="1" type="ORF">METZ01_LOCUS357890</name>
</gene>
<dbReference type="AlphaFoldDB" id="A0A382S553"/>
<evidence type="ECO:0000313" key="1">
    <source>
        <dbReference type="EMBL" id="SVD05036.1"/>
    </source>
</evidence>
<feature type="non-terminal residue" evidence="1">
    <location>
        <position position="82"/>
    </location>
</feature>
<proteinExistence type="predicted"/>
<reference evidence="1" key="1">
    <citation type="submission" date="2018-05" db="EMBL/GenBank/DDBJ databases">
        <authorList>
            <person name="Lanie J.A."/>
            <person name="Ng W.-L."/>
            <person name="Kazmierczak K.M."/>
            <person name="Andrzejewski T.M."/>
            <person name="Davidsen T.M."/>
            <person name="Wayne K.J."/>
            <person name="Tettelin H."/>
            <person name="Glass J.I."/>
            <person name="Rusch D."/>
            <person name="Podicherti R."/>
            <person name="Tsui H.-C.T."/>
            <person name="Winkler M.E."/>
        </authorList>
    </citation>
    <scope>NUCLEOTIDE SEQUENCE</scope>
</reference>
<accession>A0A382S553</accession>
<dbReference type="EMBL" id="UINC01126513">
    <property type="protein sequence ID" value="SVD05036.1"/>
    <property type="molecule type" value="Genomic_DNA"/>
</dbReference>
<organism evidence="1">
    <name type="scientific">marine metagenome</name>
    <dbReference type="NCBI Taxonomy" id="408172"/>
    <lineage>
        <taxon>unclassified sequences</taxon>
        <taxon>metagenomes</taxon>
        <taxon>ecological metagenomes</taxon>
    </lineage>
</organism>
<name>A0A382S553_9ZZZZ</name>
<protein>
    <submittedName>
        <fullName evidence="1">Uncharacterized protein</fullName>
    </submittedName>
</protein>